<reference evidence="2" key="1">
    <citation type="submission" date="2020-11" db="EMBL/GenBank/DDBJ databases">
        <title>Sequencing the genomes of 1000 actinobacteria strains.</title>
        <authorList>
            <person name="Klenk H.-P."/>
        </authorList>
    </citation>
    <scope>NUCLEOTIDE SEQUENCE</scope>
    <source>
        <strain evidence="2">DSM 45356</strain>
    </source>
</reference>
<dbReference type="AlphaFoldDB" id="A0A8J7KKG0"/>
<evidence type="ECO:0000256" key="1">
    <source>
        <dbReference type="SAM" id="Phobius"/>
    </source>
</evidence>
<protein>
    <submittedName>
        <fullName evidence="2">Uncharacterized protein</fullName>
    </submittedName>
</protein>
<proteinExistence type="predicted"/>
<keyword evidence="1" id="KW-0812">Transmembrane</keyword>
<keyword evidence="1" id="KW-1133">Transmembrane helix</keyword>
<dbReference type="RefSeq" id="WP_197003603.1">
    <property type="nucleotide sequence ID" value="NZ_BONS01000016.1"/>
</dbReference>
<accession>A0A8J7KKG0</accession>
<gene>
    <name evidence="2" type="ORF">IW245_002850</name>
</gene>
<sequence length="140" mass="15074">MNRLGRVVLGLLWLALFAIVGVFVFVQFILPGRFEDRDRELSEHVRANAQEAATALAGQPDATEPAAVRLVGDHGGDVRSYELRPTVLVVVAEFSAKGSGLGGSVMEHDCFRLEADRPAATPVAPRAIRLDRCPPLTPSS</sequence>
<comment type="caution">
    <text evidence="2">The sequence shown here is derived from an EMBL/GenBank/DDBJ whole genome shotgun (WGS) entry which is preliminary data.</text>
</comment>
<name>A0A8J7KKG0_9ACTN</name>
<evidence type="ECO:0000313" key="3">
    <source>
        <dbReference type="Proteomes" id="UP000622552"/>
    </source>
</evidence>
<keyword evidence="1" id="KW-0472">Membrane</keyword>
<keyword evidence="3" id="KW-1185">Reference proteome</keyword>
<dbReference type="Proteomes" id="UP000622552">
    <property type="component" value="Unassembled WGS sequence"/>
</dbReference>
<organism evidence="2 3">
    <name type="scientific">Longispora fulva</name>
    <dbReference type="NCBI Taxonomy" id="619741"/>
    <lineage>
        <taxon>Bacteria</taxon>
        <taxon>Bacillati</taxon>
        <taxon>Actinomycetota</taxon>
        <taxon>Actinomycetes</taxon>
        <taxon>Micromonosporales</taxon>
        <taxon>Micromonosporaceae</taxon>
        <taxon>Longispora</taxon>
    </lineage>
</organism>
<feature type="transmembrane region" description="Helical" evidence="1">
    <location>
        <begin position="7"/>
        <end position="30"/>
    </location>
</feature>
<dbReference type="EMBL" id="JADOUF010000001">
    <property type="protein sequence ID" value="MBG6136656.1"/>
    <property type="molecule type" value="Genomic_DNA"/>
</dbReference>
<evidence type="ECO:0000313" key="2">
    <source>
        <dbReference type="EMBL" id="MBG6136656.1"/>
    </source>
</evidence>